<reference evidence="2" key="1">
    <citation type="submission" date="2015-07" db="EMBL/GenBank/DDBJ databases">
        <authorList>
            <person name="Ju K.-S."/>
            <person name="Doroghazi J.R."/>
            <person name="Metcalf W.W."/>
        </authorList>
    </citation>
    <scope>NUCLEOTIDE SEQUENCE [LARGE SCALE GENOMIC DNA]</scope>
    <source>
        <strain evidence="2">NRRL ISP-5002</strain>
    </source>
</reference>
<dbReference type="PATRIC" id="fig|66876.3.peg.6283"/>
<keyword evidence="2" id="KW-1185">Reference proteome</keyword>
<dbReference type="Proteomes" id="UP000037982">
    <property type="component" value="Unassembled WGS sequence"/>
</dbReference>
<dbReference type="AlphaFoldDB" id="A0A0N0XSQ9"/>
<dbReference type="EMBL" id="LGKG01000159">
    <property type="protein sequence ID" value="KPC60576.1"/>
    <property type="molecule type" value="Genomic_DNA"/>
</dbReference>
<dbReference type="RefSeq" id="WP_053926463.1">
    <property type="nucleotide sequence ID" value="NZ_LGKG01000159.1"/>
</dbReference>
<evidence type="ECO:0000313" key="2">
    <source>
        <dbReference type="Proteomes" id="UP000037982"/>
    </source>
</evidence>
<accession>A0A0N0XSQ9</accession>
<comment type="caution">
    <text evidence="1">The sequence shown here is derived from an EMBL/GenBank/DDBJ whole genome shotgun (WGS) entry which is preliminary data.</text>
</comment>
<name>A0A0N0XSQ9_9ACTN</name>
<organism evidence="1 2">
    <name type="scientific">Streptomyces chattanoogensis</name>
    <dbReference type="NCBI Taxonomy" id="66876"/>
    <lineage>
        <taxon>Bacteria</taxon>
        <taxon>Bacillati</taxon>
        <taxon>Actinomycetota</taxon>
        <taxon>Actinomycetes</taxon>
        <taxon>Kitasatosporales</taxon>
        <taxon>Streptomycetaceae</taxon>
        <taxon>Streptomyces</taxon>
    </lineage>
</organism>
<protein>
    <submittedName>
        <fullName evidence="1">Uncharacterized protein</fullName>
    </submittedName>
</protein>
<gene>
    <name evidence="1" type="ORF">ADL29_28655</name>
</gene>
<proteinExistence type="predicted"/>
<sequence length="288" mass="31828">MPESQRNMAARTRSLYTGEKFAAAKAGIARDHSIGVDVCVPGQRELRALLALGLLNRGYDYSTPAGWHMAALSAYTITASPRFDRMVLITDVPHNVVDYLLPEPNGVGGLPGLRVEEHRGYGTYIMRHLPTNAQFVVTDNPSGKPAGARSESYVDFFTMDAPLTPAEREQLASVPPMTEHAQCLLAGVFCRISARDPHRRWAIGNWFYDPLRRPGWLDSDRSLGEDRKLQGAGDSWELRWDSYPYPDDLAASMTDPIIGIPGTRTVSAPDHLAITLGNATLRLRSRRA</sequence>
<evidence type="ECO:0000313" key="1">
    <source>
        <dbReference type="EMBL" id="KPC60576.1"/>
    </source>
</evidence>